<proteinExistence type="predicted"/>
<comment type="caution">
    <text evidence="1">The sequence shown here is derived from an EMBL/GenBank/DDBJ whole genome shotgun (WGS) entry which is preliminary data.</text>
</comment>
<dbReference type="RefSeq" id="WP_347782243.1">
    <property type="nucleotide sequence ID" value="NZ_JBBMFV010000004.1"/>
</dbReference>
<accession>A0ABV0GQX1</accession>
<evidence type="ECO:0000313" key="1">
    <source>
        <dbReference type="EMBL" id="MEO3940873.1"/>
    </source>
</evidence>
<keyword evidence="2" id="KW-1185">Reference proteome</keyword>
<sequence length="76" mass="8958">MFTREDKGEYSSDLFTEYKKRRHDLSRLFDESYLVDMGHINADAVRDALSMPVVSTDELFEIEQLAGVERWVRTIQ</sequence>
<dbReference type="Proteomes" id="UP001448614">
    <property type="component" value="Unassembled WGS sequence"/>
</dbReference>
<name>A0ABV0GQX1_PAENI</name>
<reference evidence="1 2" key="1">
    <citation type="journal article" date="2024" name="Appl. Microbiol. Biotechnol.">
        <title>Biosynthetic gene clusters with biotechnological applications in novel Antarctic isolates from Actinomycetota.</title>
        <authorList>
            <person name="Bruna P."/>
            <person name="Nunez-Montero K."/>
            <person name="Contreras M.J."/>
            <person name="Leal K."/>
            <person name="Garcia M."/>
            <person name="Abanto M."/>
            <person name="Barrientos L."/>
        </authorList>
    </citation>
    <scope>NUCLEOTIDE SEQUENCE [LARGE SCALE GENOMIC DNA]</scope>
    <source>
        <strain evidence="1 2">Se16.17</strain>
    </source>
</reference>
<dbReference type="EMBL" id="JBBMFV010000004">
    <property type="protein sequence ID" value="MEO3940873.1"/>
    <property type="molecule type" value="Genomic_DNA"/>
</dbReference>
<protein>
    <submittedName>
        <fullName evidence="1">Uncharacterized protein</fullName>
    </submittedName>
</protein>
<organism evidence="1 2">
    <name type="scientific">Paenarthrobacter nicotinovorans</name>
    <name type="common">Arthrobacter nicotinovorans</name>
    <dbReference type="NCBI Taxonomy" id="29320"/>
    <lineage>
        <taxon>Bacteria</taxon>
        <taxon>Bacillati</taxon>
        <taxon>Actinomycetota</taxon>
        <taxon>Actinomycetes</taxon>
        <taxon>Micrococcales</taxon>
        <taxon>Micrococcaceae</taxon>
        <taxon>Paenarthrobacter</taxon>
    </lineage>
</organism>
<evidence type="ECO:0000313" key="2">
    <source>
        <dbReference type="Proteomes" id="UP001448614"/>
    </source>
</evidence>
<gene>
    <name evidence="1" type="ORF">V3C41_07315</name>
</gene>